<sequence length="264" mass="29632">MAAPRRRRRRRRPGRAPPGRVDRPRPRGPRRCRPRRARGEPARRRPAWAGRTDLRRGRWRRDRRRGRGGPHRLARHHDGGVMSARVLVTGGVRSGKSRHAESLLLPPHLDDQAPVTYLACGPQRDDPDWAARVRAHRDRRPAAWTTLESTDAAAALTAASGPVLLDCLGTWLTAQLDELDAWESPQEQWEAELDARVDALDTAWRAAPHVVAVTNEVGWGVVPAYRSGRVFADRLGMLGQRLARSATRVDLVVLGQVLTIKDQR</sequence>
<feature type="compositionally biased region" description="Basic residues" evidence="18">
    <location>
        <begin position="26"/>
        <end position="36"/>
    </location>
</feature>
<keyword evidence="11" id="KW-0808">Transferase</keyword>
<feature type="compositionally biased region" description="Basic residues" evidence="18">
    <location>
        <begin position="1"/>
        <end position="14"/>
    </location>
</feature>
<dbReference type="GO" id="GO:0043752">
    <property type="term" value="F:adenosylcobinamide kinase activity"/>
    <property type="evidence" value="ECO:0007669"/>
    <property type="project" value="UniProtKB-EC"/>
</dbReference>
<keyword evidence="13" id="KW-0418">Kinase</keyword>
<dbReference type="GO" id="GO:0005525">
    <property type="term" value="F:GTP binding"/>
    <property type="evidence" value="ECO:0007669"/>
    <property type="project" value="UniProtKB-KW"/>
</dbReference>
<evidence type="ECO:0000256" key="7">
    <source>
        <dbReference type="ARBA" id="ARBA00007490"/>
    </source>
</evidence>
<evidence type="ECO:0000256" key="11">
    <source>
        <dbReference type="ARBA" id="ARBA00022679"/>
    </source>
</evidence>
<dbReference type="EMBL" id="CP044548">
    <property type="protein sequence ID" value="QFQ31722.2"/>
    <property type="molecule type" value="Genomic_DNA"/>
</dbReference>
<accession>A0A5P8FS11</accession>
<dbReference type="CDD" id="cd00544">
    <property type="entry name" value="CobU"/>
    <property type="match status" value="1"/>
</dbReference>
<organism evidence="19 20">
    <name type="scientific">Janibacter melonis</name>
    <dbReference type="NCBI Taxonomy" id="262209"/>
    <lineage>
        <taxon>Bacteria</taxon>
        <taxon>Bacillati</taxon>
        <taxon>Actinomycetota</taxon>
        <taxon>Actinomycetes</taxon>
        <taxon>Micrococcales</taxon>
        <taxon>Intrasporangiaceae</taxon>
        <taxon>Janibacter</taxon>
    </lineage>
</organism>
<dbReference type="SUPFAM" id="SSF52540">
    <property type="entry name" value="P-loop containing nucleoside triphosphate hydrolases"/>
    <property type="match status" value="1"/>
</dbReference>
<evidence type="ECO:0000313" key="19">
    <source>
        <dbReference type="EMBL" id="QFQ31722.2"/>
    </source>
</evidence>
<dbReference type="Gene3D" id="3.40.50.300">
    <property type="entry name" value="P-loop containing nucleotide triphosphate hydrolases"/>
    <property type="match status" value="1"/>
</dbReference>
<comment type="function">
    <text evidence="4">Catalyzes ATP-dependent phosphorylation of adenosylcobinamide and addition of GMP to adenosylcobinamide phosphate.</text>
</comment>
<evidence type="ECO:0000256" key="14">
    <source>
        <dbReference type="ARBA" id="ARBA00022840"/>
    </source>
</evidence>
<keyword evidence="14" id="KW-0067">ATP-binding</keyword>
<evidence type="ECO:0000256" key="9">
    <source>
        <dbReference type="ARBA" id="ARBA00012523"/>
    </source>
</evidence>
<gene>
    <name evidence="19" type="ORF">EEW87_009570</name>
</gene>
<evidence type="ECO:0000256" key="5">
    <source>
        <dbReference type="ARBA" id="ARBA00004692"/>
    </source>
</evidence>
<dbReference type="UniPathway" id="UPA00148">
    <property type="reaction ID" value="UER00236"/>
</dbReference>
<keyword evidence="12" id="KW-0547">Nucleotide-binding</keyword>
<dbReference type="InterPro" id="IPR027417">
    <property type="entry name" value="P-loop_NTPase"/>
</dbReference>
<evidence type="ECO:0000256" key="13">
    <source>
        <dbReference type="ARBA" id="ARBA00022777"/>
    </source>
</evidence>
<dbReference type="GO" id="GO:0008820">
    <property type="term" value="F:cobinamide phosphate guanylyltransferase activity"/>
    <property type="evidence" value="ECO:0007669"/>
    <property type="project" value="UniProtKB-EC"/>
</dbReference>
<evidence type="ECO:0000256" key="15">
    <source>
        <dbReference type="ARBA" id="ARBA00023134"/>
    </source>
</evidence>
<dbReference type="KEGG" id="jme:EEW87_009570"/>
<evidence type="ECO:0000256" key="6">
    <source>
        <dbReference type="ARBA" id="ARBA00005159"/>
    </source>
</evidence>
<feature type="compositionally biased region" description="Basic residues" evidence="18">
    <location>
        <begin position="57"/>
        <end position="75"/>
    </location>
</feature>
<evidence type="ECO:0000256" key="18">
    <source>
        <dbReference type="SAM" id="MobiDB-lite"/>
    </source>
</evidence>
<keyword evidence="10" id="KW-0169">Cobalamin biosynthesis</keyword>
<dbReference type="InterPro" id="IPR003203">
    <property type="entry name" value="CobU/CobP"/>
</dbReference>
<dbReference type="Proteomes" id="UP000271708">
    <property type="component" value="Chromosome"/>
</dbReference>
<dbReference type="PANTHER" id="PTHR34848">
    <property type="match status" value="1"/>
</dbReference>
<dbReference type="EC" id="2.7.1.156" evidence="8"/>
<evidence type="ECO:0000256" key="2">
    <source>
        <dbReference type="ARBA" id="ARBA00000711"/>
    </source>
</evidence>
<evidence type="ECO:0000256" key="17">
    <source>
        <dbReference type="ARBA" id="ARBA00030571"/>
    </source>
</evidence>
<evidence type="ECO:0000256" key="8">
    <source>
        <dbReference type="ARBA" id="ARBA00012016"/>
    </source>
</evidence>
<comment type="catalytic activity">
    <reaction evidence="3">
        <text>adenosylcob(III)inamide + GTP = adenosylcob(III)inamide phosphate + GDP + H(+)</text>
        <dbReference type="Rhea" id="RHEA:15765"/>
        <dbReference type="ChEBI" id="CHEBI:2480"/>
        <dbReference type="ChEBI" id="CHEBI:15378"/>
        <dbReference type="ChEBI" id="CHEBI:37565"/>
        <dbReference type="ChEBI" id="CHEBI:58189"/>
        <dbReference type="ChEBI" id="CHEBI:58502"/>
        <dbReference type="EC" id="2.7.1.156"/>
    </reaction>
</comment>
<comment type="pathway">
    <text evidence="6">Cofactor biosynthesis; adenosylcobalamin biosynthesis; adenosylcobalamin from cob(II)yrinate a,c-diamide: step 5/7.</text>
</comment>
<reference evidence="19 20" key="1">
    <citation type="submission" date="2019-09" db="EMBL/GenBank/DDBJ databases">
        <title>Complete Genome Sequence of Janibacter melonis M714 with both human health impact and industrial applications.</title>
        <authorList>
            <person name="Jin M."/>
            <person name="Zhao Q.R."/>
        </authorList>
    </citation>
    <scope>NUCLEOTIDE SEQUENCE [LARGE SCALE GENOMIC DNA]</scope>
    <source>
        <strain evidence="19 20">M714</strain>
    </source>
</reference>
<comment type="catalytic activity">
    <reaction evidence="2">
        <text>adenosylcob(III)inamide phosphate + GTP + H(+) = adenosylcob(III)inamide-GDP + diphosphate</text>
        <dbReference type="Rhea" id="RHEA:22712"/>
        <dbReference type="ChEBI" id="CHEBI:15378"/>
        <dbReference type="ChEBI" id="CHEBI:33019"/>
        <dbReference type="ChEBI" id="CHEBI:37565"/>
        <dbReference type="ChEBI" id="CHEBI:58502"/>
        <dbReference type="ChEBI" id="CHEBI:60487"/>
        <dbReference type="EC" id="2.7.7.62"/>
    </reaction>
</comment>
<comment type="catalytic activity">
    <reaction evidence="1">
        <text>adenosylcob(III)inamide + ATP = adenosylcob(III)inamide phosphate + ADP + H(+)</text>
        <dbReference type="Rhea" id="RHEA:15769"/>
        <dbReference type="ChEBI" id="CHEBI:2480"/>
        <dbReference type="ChEBI" id="CHEBI:15378"/>
        <dbReference type="ChEBI" id="CHEBI:30616"/>
        <dbReference type="ChEBI" id="CHEBI:58502"/>
        <dbReference type="ChEBI" id="CHEBI:456216"/>
        <dbReference type="EC" id="2.7.1.156"/>
    </reaction>
</comment>
<keyword evidence="15" id="KW-0342">GTP-binding</keyword>
<proteinExistence type="inferred from homology"/>
<dbReference type="Pfam" id="PF02283">
    <property type="entry name" value="CobU"/>
    <property type="match status" value="1"/>
</dbReference>
<evidence type="ECO:0000256" key="12">
    <source>
        <dbReference type="ARBA" id="ARBA00022741"/>
    </source>
</evidence>
<dbReference type="PANTHER" id="PTHR34848:SF1">
    <property type="entry name" value="BIFUNCTIONAL ADENOSYLCOBALAMIN BIOSYNTHESIS PROTEIN COBU"/>
    <property type="match status" value="1"/>
</dbReference>
<dbReference type="EC" id="2.7.7.62" evidence="9"/>
<evidence type="ECO:0000256" key="3">
    <source>
        <dbReference type="ARBA" id="ARBA00001522"/>
    </source>
</evidence>
<evidence type="ECO:0000256" key="4">
    <source>
        <dbReference type="ARBA" id="ARBA00003889"/>
    </source>
</evidence>
<evidence type="ECO:0000256" key="10">
    <source>
        <dbReference type="ARBA" id="ARBA00022573"/>
    </source>
</evidence>
<evidence type="ECO:0000256" key="1">
    <source>
        <dbReference type="ARBA" id="ARBA00000312"/>
    </source>
</evidence>
<dbReference type="GO" id="GO:0009236">
    <property type="term" value="P:cobalamin biosynthetic process"/>
    <property type="evidence" value="ECO:0007669"/>
    <property type="project" value="UniProtKB-UniPathway"/>
</dbReference>
<comment type="similarity">
    <text evidence="7">Belongs to the CobU/CobP family.</text>
</comment>
<evidence type="ECO:0000313" key="20">
    <source>
        <dbReference type="Proteomes" id="UP000271708"/>
    </source>
</evidence>
<name>A0A5P8FS11_9MICO</name>
<evidence type="ECO:0000256" key="16">
    <source>
        <dbReference type="ARBA" id="ARBA00029570"/>
    </source>
</evidence>
<dbReference type="GO" id="GO:0005524">
    <property type="term" value="F:ATP binding"/>
    <property type="evidence" value="ECO:0007669"/>
    <property type="project" value="UniProtKB-KW"/>
</dbReference>
<feature type="region of interest" description="Disordered" evidence="18">
    <location>
        <begin position="1"/>
        <end position="79"/>
    </location>
</feature>
<dbReference type="AlphaFoldDB" id="A0A5P8FS11"/>
<comment type="pathway">
    <text evidence="5">Cofactor biosynthesis; adenosylcobalamin biosynthesis; adenosylcobalamin from cob(II)yrinate a,c-diamide: step 6/7.</text>
</comment>
<protein>
    <recommendedName>
        <fullName evidence="16">Adenosylcobinamide kinase</fullName>
        <ecNumber evidence="8">2.7.1.156</ecNumber>
        <ecNumber evidence="9">2.7.7.62</ecNumber>
    </recommendedName>
    <alternativeName>
        <fullName evidence="17">Adenosylcobinamide-phosphate guanylyltransferase</fullName>
    </alternativeName>
</protein>